<name>A0AAQ4EZQ4_AMBAM</name>
<proteinExistence type="predicted"/>
<dbReference type="Proteomes" id="UP001321473">
    <property type="component" value="Unassembled WGS sequence"/>
</dbReference>
<keyword evidence="2" id="KW-1185">Reference proteome</keyword>
<dbReference type="EMBL" id="JARKHS020009273">
    <property type="protein sequence ID" value="KAK8780012.1"/>
    <property type="molecule type" value="Genomic_DNA"/>
</dbReference>
<organism evidence="1 2">
    <name type="scientific">Amblyomma americanum</name>
    <name type="common">Lone star tick</name>
    <dbReference type="NCBI Taxonomy" id="6943"/>
    <lineage>
        <taxon>Eukaryota</taxon>
        <taxon>Metazoa</taxon>
        <taxon>Ecdysozoa</taxon>
        <taxon>Arthropoda</taxon>
        <taxon>Chelicerata</taxon>
        <taxon>Arachnida</taxon>
        <taxon>Acari</taxon>
        <taxon>Parasitiformes</taxon>
        <taxon>Ixodida</taxon>
        <taxon>Ixodoidea</taxon>
        <taxon>Ixodidae</taxon>
        <taxon>Amblyomminae</taxon>
        <taxon>Amblyomma</taxon>
    </lineage>
</organism>
<evidence type="ECO:0000313" key="2">
    <source>
        <dbReference type="Proteomes" id="UP001321473"/>
    </source>
</evidence>
<accession>A0AAQ4EZQ4</accession>
<comment type="caution">
    <text evidence="1">The sequence shown here is derived from an EMBL/GenBank/DDBJ whole genome shotgun (WGS) entry which is preliminary data.</text>
</comment>
<evidence type="ECO:0000313" key="1">
    <source>
        <dbReference type="EMBL" id="KAK8780012.1"/>
    </source>
</evidence>
<gene>
    <name evidence="1" type="ORF">V5799_018646</name>
</gene>
<reference evidence="1 2" key="1">
    <citation type="journal article" date="2023" name="Arcadia Sci">
        <title>De novo assembly of a long-read Amblyomma americanum tick genome.</title>
        <authorList>
            <person name="Chou S."/>
            <person name="Poskanzer K.E."/>
            <person name="Rollins M."/>
            <person name="Thuy-Boun P.S."/>
        </authorList>
    </citation>
    <scope>NUCLEOTIDE SEQUENCE [LARGE SCALE GENOMIC DNA]</scope>
    <source>
        <strain evidence="1">F_SG_1</strain>
        <tissue evidence="1">Salivary glands</tissue>
    </source>
</reference>
<dbReference type="AlphaFoldDB" id="A0AAQ4EZQ4"/>
<sequence length="182" mass="20070">MIDSFVTQLPVEHTDPQYERYELLPGVSVGGFALYSGLNNLRPFGPVLAYCRDGSRFVQVDLAMSRGFVRFTLPWFSGNEARGATGLIASVKVTITFEIQNVADKAGSGSLQPKLVLHDGTMPVSLEDVYVFLERTDTFLDRAAPVIGKLFSGLSKDAFLYLAKPGMREIFKNITDEEAKLP</sequence>
<protein>
    <submittedName>
        <fullName evidence="1">Uncharacterized protein</fullName>
    </submittedName>
</protein>